<proteinExistence type="inferred from homology"/>
<dbReference type="AlphaFoldDB" id="A0AAW8JL40"/>
<evidence type="ECO:0000256" key="2">
    <source>
        <dbReference type="ARBA" id="ARBA00004383"/>
    </source>
</evidence>
<gene>
    <name evidence="16" type="primary">lifO</name>
    <name evidence="17" type="ORF">RFH51_12585</name>
</gene>
<evidence type="ECO:0000256" key="7">
    <source>
        <dbReference type="ARBA" id="ARBA00022692"/>
    </source>
</evidence>
<dbReference type="GO" id="GO:0016042">
    <property type="term" value="P:lipid catabolic process"/>
    <property type="evidence" value="ECO:0007669"/>
    <property type="project" value="UniProtKB-UniRule"/>
</dbReference>
<dbReference type="Pfam" id="PF03280">
    <property type="entry name" value="Lipase_chap"/>
    <property type="match status" value="1"/>
</dbReference>
<dbReference type="GO" id="GO:0006457">
    <property type="term" value="P:protein folding"/>
    <property type="evidence" value="ECO:0007669"/>
    <property type="project" value="UniProtKB-UniRule"/>
</dbReference>
<keyword evidence="11 16" id="KW-0472">Membrane</keyword>
<dbReference type="RefSeq" id="WP_308956719.1">
    <property type="nucleotide sequence ID" value="NZ_JAVICY010000021.1"/>
</dbReference>
<comment type="caution">
    <text evidence="17">The sequence shown here is derived from an EMBL/GenBank/DDBJ whole genome shotgun (WGS) entry which is preliminary data.</text>
</comment>
<keyword evidence="5 16" id="KW-1003">Cell membrane</keyword>
<evidence type="ECO:0000256" key="4">
    <source>
        <dbReference type="ARBA" id="ARBA00019692"/>
    </source>
</evidence>
<evidence type="ECO:0000256" key="15">
    <source>
        <dbReference type="ARBA" id="ARBA00033028"/>
    </source>
</evidence>
<comment type="function">
    <text evidence="1 16">May be involved in the folding of the extracellular lipase during its passage through the periplasm.</text>
</comment>
<keyword evidence="8 16" id="KW-0442">Lipid degradation</keyword>
<evidence type="ECO:0000256" key="8">
    <source>
        <dbReference type="ARBA" id="ARBA00022963"/>
    </source>
</evidence>
<evidence type="ECO:0000256" key="12">
    <source>
        <dbReference type="ARBA" id="ARBA00023186"/>
    </source>
</evidence>
<evidence type="ECO:0000256" key="3">
    <source>
        <dbReference type="ARBA" id="ARBA00010358"/>
    </source>
</evidence>
<dbReference type="InterPro" id="IPR004961">
    <property type="entry name" value="Lipase_chaperone"/>
</dbReference>
<evidence type="ECO:0000256" key="14">
    <source>
        <dbReference type="ARBA" id="ARBA00031542"/>
    </source>
</evidence>
<dbReference type="Proteomes" id="UP001243195">
    <property type="component" value="Unassembled WGS sequence"/>
</dbReference>
<evidence type="ECO:0000256" key="16">
    <source>
        <dbReference type="HAMAP-Rule" id="MF_00790"/>
    </source>
</evidence>
<comment type="similarity">
    <text evidence="3 16">Belongs to the lipase chaperone family.</text>
</comment>
<reference evidence="17" key="1">
    <citation type="submission" date="2023-08" db="EMBL/GenBank/DDBJ databases">
        <title>Emergence of clinically-relevant ST2 carbapenem-resistant Acinetobacter baumannii strains in hospital sewages in Zhejiang, East of China.</title>
        <authorList>
            <person name="Kaichao C."/>
            <person name="Zhang R."/>
        </authorList>
    </citation>
    <scope>NUCLEOTIDE SEQUENCE</scope>
    <source>
        <strain evidence="17">M-SY-60</strain>
    </source>
</reference>
<dbReference type="EMBL" id="JAVIDA010000018">
    <property type="protein sequence ID" value="MDQ9072295.1"/>
    <property type="molecule type" value="Genomic_DNA"/>
</dbReference>
<evidence type="ECO:0000256" key="6">
    <source>
        <dbReference type="ARBA" id="ARBA00022519"/>
    </source>
</evidence>
<keyword evidence="7 16" id="KW-0812">Transmembrane</keyword>
<sequence>MQGMQKKYIWFICSLVIASILALVYWLKPDSSTPTQSNMQSSQTANIESFSTQKISAQAQSFASKSQQDTQVNCQIRSDSSKHLIVNEQTKDCFEYFLTQYGEKNIEQIKADFLKFVQSNYENPLNAELDDLWQRYLKYRNDLGHLQASQVEQNDALYYRKIFSKINDLKKKYFSAVEIAGLFGNEDLYNNYTLNRMDILTDKNLNAAEKASKLKQLSDGLPQDWQENLKQINQLDDLRKLTAELKAKGASAQEIHDMRTQLIGPEATQRFENLDAQRSDWSNRVNQFLSARDNIMQSSMSDSAKQSAINQLRNQQFNSQESLRIQTFETVHDQGGKLPFAQ</sequence>
<evidence type="ECO:0000256" key="11">
    <source>
        <dbReference type="ARBA" id="ARBA00023136"/>
    </source>
</evidence>
<protein>
    <recommendedName>
        <fullName evidence="4 16">Lipase chaperone</fullName>
    </recommendedName>
    <alternativeName>
        <fullName evidence="16">Lipase activator protein</fullName>
    </alternativeName>
    <alternativeName>
        <fullName evidence="15 16">Lipase foldase</fullName>
    </alternativeName>
    <alternativeName>
        <fullName evidence="13 16">Lipase helper protein</fullName>
    </alternativeName>
    <alternativeName>
        <fullName evidence="14 16">Lipase modulator</fullName>
    </alternativeName>
</protein>
<keyword evidence="6 16" id="KW-0997">Cell inner membrane</keyword>
<dbReference type="HAMAP" id="MF_00790">
    <property type="entry name" value="Lipase_chap"/>
    <property type="match status" value="1"/>
</dbReference>
<dbReference type="GO" id="GO:0051082">
    <property type="term" value="F:unfolded protein binding"/>
    <property type="evidence" value="ECO:0007669"/>
    <property type="project" value="UniProtKB-UniRule"/>
</dbReference>
<accession>A0AAW8JL40</accession>
<evidence type="ECO:0000256" key="13">
    <source>
        <dbReference type="ARBA" id="ARBA00030948"/>
    </source>
</evidence>
<feature type="transmembrane region" description="Helical" evidence="16">
    <location>
        <begin position="7"/>
        <end position="27"/>
    </location>
</feature>
<evidence type="ECO:0000313" key="18">
    <source>
        <dbReference type="Proteomes" id="UP001243195"/>
    </source>
</evidence>
<dbReference type="SUPFAM" id="SSF158855">
    <property type="entry name" value="Lipase chaperone-like"/>
    <property type="match status" value="1"/>
</dbReference>
<evidence type="ECO:0000256" key="5">
    <source>
        <dbReference type="ARBA" id="ARBA00022475"/>
    </source>
</evidence>
<evidence type="ECO:0000256" key="9">
    <source>
        <dbReference type="ARBA" id="ARBA00022989"/>
    </source>
</evidence>
<evidence type="ECO:0000313" key="17">
    <source>
        <dbReference type="EMBL" id="MDQ9072295.1"/>
    </source>
</evidence>
<evidence type="ECO:0000256" key="10">
    <source>
        <dbReference type="ARBA" id="ARBA00023098"/>
    </source>
</evidence>
<organism evidence="17 18">
    <name type="scientific">Acinetobacter gerneri</name>
    <dbReference type="NCBI Taxonomy" id="202952"/>
    <lineage>
        <taxon>Bacteria</taxon>
        <taxon>Pseudomonadati</taxon>
        <taxon>Pseudomonadota</taxon>
        <taxon>Gammaproteobacteria</taxon>
        <taxon>Moraxellales</taxon>
        <taxon>Moraxellaceae</taxon>
        <taxon>Acinetobacter</taxon>
    </lineage>
</organism>
<name>A0AAW8JL40_9GAMM</name>
<dbReference type="GO" id="GO:0005886">
    <property type="term" value="C:plasma membrane"/>
    <property type="evidence" value="ECO:0007669"/>
    <property type="project" value="UniProtKB-SubCell"/>
</dbReference>
<comment type="subcellular location">
    <subcellularLocation>
        <location evidence="2">Cell inner membrane</location>
        <topology evidence="2">Single-pass membrane protein</topology>
        <orientation evidence="2">Periplasmic side</orientation>
    </subcellularLocation>
</comment>
<keyword evidence="12 16" id="KW-0143">Chaperone</keyword>
<evidence type="ECO:0000256" key="1">
    <source>
        <dbReference type="ARBA" id="ARBA00003280"/>
    </source>
</evidence>
<keyword evidence="10 16" id="KW-0443">Lipid metabolism</keyword>
<keyword evidence="9 16" id="KW-1133">Transmembrane helix</keyword>